<name>A0A2S4W3L9_9BASI</name>
<dbReference type="Proteomes" id="UP000239156">
    <property type="component" value="Unassembled WGS sequence"/>
</dbReference>
<evidence type="ECO:0000313" key="1">
    <source>
        <dbReference type="EMBL" id="POW16287.1"/>
    </source>
</evidence>
<sequence>MGGTQTFFSRRRTKSPMSSFAYFSTTSFTNPNSMIIICLADLPTANVIGPTFSWRAVRPSRGADLRALTREASVCSTQASSLTGLIFALKTTRASKKRIERKIVTGWWTRQGRPEEKLLAQASVAFQCASNKTFRDFIQSCSVLPQLVHQQIN</sequence>
<dbReference type="VEuPathDB" id="FungiDB:PSHT_04596"/>
<gene>
    <name evidence="1" type="ORF">PSTT_01496</name>
</gene>
<comment type="caution">
    <text evidence="1">The sequence shown here is derived from an EMBL/GenBank/DDBJ whole genome shotgun (WGS) entry which is preliminary data.</text>
</comment>
<reference evidence="1" key="1">
    <citation type="submission" date="2017-12" db="EMBL/GenBank/DDBJ databases">
        <title>Gene loss provides genomic basis for host adaptation in cereal stripe rust fungi.</title>
        <authorList>
            <person name="Xia C."/>
        </authorList>
    </citation>
    <scope>NUCLEOTIDE SEQUENCE [LARGE SCALE GENOMIC DNA]</scope>
    <source>
        <strain evidence="1">93-210</strain>
    </source>
</reference>
<organism evidence="1 2">
    <name type="scientific">Puccinia striiformis</name>
    <dbReference type="NCBI Taxonomy" id="27350"/>
    <lineage>
        <taxon>Eukaryota</taxon>
        <taxon>Fungi</taxon>
        <taxon>Dikarya</taxon>
        <taxon>Basidiomycota</taxon>
        <taxon>Pucciniomycotina</taxon>
        <taxon>Pucciniomycetes</taxon>
        <taxon>Pucciniales</taxon>
        <taxon>Pucciniaceae</taxon>
        <taxon>Puccinia</taxon>
    </lineage>
</organism>
<evidence type="ECO:0000313" key="2">
    <source>
        <dbReference type="Proteomes" id="UP000239156"/>
    </source>
</evidence>
<accession>A0A2S4W3L9</accession>
<dbReference type="AlphaFoldDB" id="A0A2S4W3L9"/>
<keyword evidence="2" id="KW-1185">Reference proteome</keyword>
<dbReference type="EMBL" id="PKSL01000008">
    <property type="protein sequence ID" value="POW16287.1"/>
    <property type="molecule type" value="Genomic_DNA"/>
</dbReference>
<protein>
    <submittedName>
        <fullName evidence="1">Uncharacterized protein</fullName>
    </submittedName>
</protein>
<proteinExistence type="predicted"/>
<dbReference type="VEuPathDB" id="FungiDB:PSTT_01496"/>